<feature type="compositionally biased region" description="Basic and acidic residues" evidence="5">
    <location>
        <begin position="345"/>
        <end position="359"/>
    </location>
</feature>
<feature type="domain" description="PHD-type" evidence="6">
    <location>
        <begin position="395"/>
        <end position="445"/>
    </location>
</feature>
<evidence type="ECO:0000256" key="4">
    <source>
        <dbReference type="PROSITE-ProRule" id="PRU00146"/>
    </source>
</evidence>
<dbReference type="SUPFAM" id="SSF57903">
    <property type="entry name" value="FYVE/PHD zinc finger"/>
    <property type="match status" value="2"/>
</dbReference>
<dbReference type="Gene3D" id="3.30.40.10">
    <property type="entry name" value="Zinc/RING finger domain, C3HC4 (zinc finger)"/>
    <property type="match status" value="1"/>
</dbReference>
<protein>
    <recommendedName>
        <fullName evidence="6">PHD-type domain-containing protein</fullName>
    </recommendedName>
</protein>
<dbReference type="InterPro" id="IPR013083">
    <property type="entry name" value="Znf_RING/FYVE/PHD"/>
</dbReference>
<keyword evidence="3" id="KW-0862">Zinc</keyword>
<dbReference type="PROSITE" id="PS01359">
    <property type="entry name" value="ZF_PHD_1"/>
    <property type="match status" value="1"/>
</dbReference>
<evidence type="ECO:0000256" key="3">
    <source>
        <dbReference type="ARBA" id="ARBA00022833"/>
    </source>
</evidence>
<feature type="region of interest" description="Disordered" evidence="5">
    <location>
        <begin position="294"/>
        <end position="387"/>
    </location>
</feature>
<dbReference type="InterPro" id="IPR019787">
    <property type="entry name" value="Znf_PHD-finger"/>
</dbReference>
<evidence type="ECO:0000313" key="7">
    <source>
        <dbReference type="EMBL" id="OMJ07106.1"/>
    </source>
</evidence>
<dbReference type="InterPro" id="IPR001965">
    <property type="entry name" value="Znf_PHD"/>
</dbReference>
<proteinExistence type="predicted"/>
<feature type="compositionally biased region" description="Low complexity" evidence="5">
    <location>
        <begin position="371"/>
        <end position="382"/>
    </location>
</feature>
<keyword evidence="2 4" id="KW-0863">Zinc-finger</keyword>
<dbReference type="Gene3D" id="2.30.30.1150">
    <property type="match status" value="1"/>
</dbReference>
<keyword evidence="1" id="KW-0479">Metal-binding</keyword>
<dbReference type="GO" id="GO:0006357">
    <property type="term" value="P:regulation of transcription by RNA polymerase II"/>
    <property type="evidence" value="ECO:0007669"/>
    <property type="project" value="TreeGrafter"/>
</dbReference>
<dbReference type="SMART" id="SM00249">
    <property type="entry name" value="PHD"/>
    <property type="match status" value="2"/>
</dbReference>
<dbReference type="GO" id="GO:0008270">
    <property type="term" value="F:zinc ion binding"/>
    <property type="evidence" value="ECO:0007669"/>
    <property type="project" value="UniProtKB-KW"/>
</dbReference>
<dbReference type="AlphaFoldDB" id="A0A1R1WXI5"/>
<feature type="compositionally biased region" description="Polar residues" evidence="5">
    <location>
        <begin position="660"/>
        <end position="696"/>
    </location>
</feature>
<dbReference type="PROSITE" id="PS50016">
    <property type="entry name" value="ZF_PHD_2"/>
    <property type="match status" value="2"/>
</dbReference>
<dbReference type="PANTHER" id="PTHR47636">
    <property type="entry name" value="TRANSCRIPTIONAL REGULATORY PROTEIN RCO1"/>
    <property type="match status" value="1"/>
</dbReference>
<dbReference type="InterPro" id="IPR052819">
    <property type="entry name" value="Chromatin_regulatory_protein"/>
</dbReference>
<name>A0A1R1WXI5_9FUNG</name>
<evidence type="ECO:0000259" key="6">
    <source>
        <dbReference type="PROSITE" id="PS50016"/>
    </source>
</evidence>
<sequence>MYCAVKISPILIQSFASNQDISMSIAMLKKINLYWKGSKYISMGFKSSEATATGPLIIEDSEKYDSIKAIEQQISKIIYPQIWGKIFNIQIVSKDDTDFLINLTGPLTEDIDTNSNPLVISENEKNEKNKNKKTNFIRVQDQSEFVESSRKSLRDTNNSYRSKKNIQNRKNDGTLECTENSNHKLRSNIGNNDKDALRSEYLSDEISKDFSSIGSSFSYNPPNSKNSNTSNAEAIADAIMSPNVIKYSSSTHGNSSIPQVNSVAEILVNNVKKGIQNESYIKFSNNDIFFNQNTIQSRNPNSRELKKDLKRPLTENKETKFNQPNNEKEPRLSGRSNITRSSANLKKDAQNLSKLEKQSSKKQKKIKTDKPTPSSEPSTETTQLDTNGLFTGRSNDYCDACEQTGRFICCDACPRVFHFLCAEPPLDEKKAMELDHWFCRECDSSRNKFSTKSESSDSSIMEPLLEKLINSNPRTFSIPLEIKSEFSGIKSGVAGEYGEQKKRAYKNTGNLERDFKQLVDENGELVFCYRCEKTALHGNIIKCDFCDLYWHWDCLTPPPSSLPLPSQKWICPNHGDESKVQHLIEAVASSIRESGMSTHEWIRSVVLFQQQVANYMINNPEKEYETYQSSSLAPNPLTIFASKAVKILCPSPRLSKDTFSEQGSNASINSYENSKASPQTRSASSPFQTSPMTSPMTQDDLESINQNLNANFNKPSDINFSENTNISSIGNMSDNIYETLSSDSEDQFYVKVPSKLNQKSFFDSVGSISGSQIIESITKEVLSGASNFSKKKNGKP</sequence>
<dbReference type="Pfam" id="PF00628">
    <property type="entry name" value="PHD"/>
    <property type="match status" value="2"/>
</dbReference>
<organism evidence="7 8">
    <name type="scientific">Smittium culicis</name>
    <dbReference type="NCBI Taxonomy" id="133412"/>
    <lineage>
        <taxon>Eukaryota</taxon>
        <taxon>Fungi</taxon>
        <taxon>Fungi incertae sedis</taxon>
        <taxon>Zoopagomycota</taxon>
        <taxon>Kickxellomycotina</taxon>
        <taxon>Harpellomycetes</taxon>
        <taxon>Harpellales</taxon>
        <taxon>Legeriomycetaceae</taxon>
        <taxon>Smittium</taxon>
    </lineage>
</organism>
<feature type="region of interest" description="Disordered" evidence="5">
    <location>
        <begin position="147"/>
        <end position="192"/>
    </location>
</feature>
<evidence type="ECO:0000256" key="5">
    <source>
        <dbReference type="SAM" id="MobiDB-lite"/>
    </source>
</evidence>
<dbReference type="InterPro" id="IPR019786">
    <property type="entry name" value="Zinc_finger_PHD-type_CS"/>
</dbReference>
<evidence type="ECO:0000313" key="8">
    <source>
        <dbReference type="Proteomes" id="UP000187429"/>
    </source>
</evidence>
<reference evidence="8" key="1">
    <citation type="submission" date="2017-01" db="EMBL/GenBank/DDBJ databases">
        <authorList>
            <person name="Wang Y."/>
            <person name="White M."/>
            <person name="Kvist S."/>
            <person name="Moncalvo J.-M."/>
        </authorList>
    </citation>
    <scope>NUCLEOTIDE SEQUENCE [LARGE SCALE GENOMIC DNA]</scope>
    <source>
        <strain evidence="8">ID-206-W2</strain>
    </source>
</reference>
<feature type="compositionally biased region" description="Polar residues" evidence="5">
    <location>
        <begin position="334"/>
        <end position="344"/>
    </location>
</feature>
<dbReference type="GO" id="GO:0032221">
    <property type="term" value="C:Rpd3S complex"/>
    <property type="evidence" value="ECO:0007669"/>
    <property type="project" value="TreeGrafter"/>
</dbReference>
<dbReference type="PANTHER" id="PTHR47636:SF1">
    <property type="entry name" value="TRANSCRIPTIONAL REGULATORY PROTEIN RCO1"/>
    <property type="match status" value="1"/>
</dbReference>
<accession>A0A1R1WXI5</accession>
<feature type="domain" description="PHD-type" evidence="6">
    <location>
        <begin position="525"/>
        <end position="577"/>
    </location>
</feature>
<keyword evidence="8" id="KW-1185">Reference proteome</keyword>
<comment type="caution">
    <text evidence="7">The sequence shown here is derived from an EMBL/GenBank/DDBJ whole genome shotgun (WGS) entry which is preliminary data.</text>
</comment>
<feature type="compositionally biased region" description="Basic and acidic residues" evidence="5">
    <location>
        <begin position="301"/>
        <end position="332"/>
    </location>
</feature>
<gene>
    <name evidence="7" type="ORF">AYI69_g11558</name>
</gene>
<dbReference type="OrthoDB" id="5876363at2759"/>
<dbReference type="EMBL" id="LSSM01007726">
    <property type="protein sequence ID" value="OMJ07106.1"/>
    <property type="molecule type" value="Genomic_DNA"/>
</dbReference>
<dbReference type="CDD" id="cd15535">
    <property type="entry name" value="PHD1_Rco1"/>
    <property type="match status" value="1"/>
</dbReference>
<evidence type="ECO:0000256" key="1">
    <source>
        <dbReference type="ARBA" id="ARBA00022723"/>
    </source>
</evidence>
<feature type="region of interest" description="Disordered" evidence="5">
    <location>
        <begin position="658"/>
        <end position="696"/>
    </location>
</feature>
<evidence type="ECO:0000256" key="2">
    <source>
        <dbReference type="ARBA" id="ARBA00022771"/>
    </source>
</evidence>
<dbReference type="Proteomes" id="UP000187429">
    <property type="component" value="Unassembled WGS sequence"/>
</dbReference>
<dbReference type="InterPro" id="IPR011011">
    <property type="entry name" value="Znf_FYVE_PHD"/>
</dbReference>